<dbReference type="Pfam" id="PF13785">
    <property type="entry name" value="DUF4178"/>
    <property type="match status" value="1"/>
</dbReference>
<accession>A0AAP2E2Q8</accession>
<keyword evidence="4" id="KW-1185">Reference proteome</keyword>
<feature type="transmembrane region" description="Helical" evidence="1">
    <location>
        <begin position="382"/>
        <end position="401"/>
    </location>
</feature>
<name>A0AAP2E2Q8_9BACT</name>
<dbReference type="RefSeq" id="WP_254087470.1">
    <property type="nucleotide sequence ID" value="NZ_JAHESE010000044.1"/>
</dbReference>
<gene>
    <name evidence="3" type="ORF">KK062_26905</name>
</gene>
<dbReference type="EMBL" id="JAHESE010000044">
    <property type="protein sequence ID" value="MBT1711901.1"/>
    <property type="molecule type" value="Genomic_DNA"/>
</dbReference>
<dbReference type="Proteomes" id="UP001319080">
    <property type="component" value="Unassembled WGS sequence"/>
</dbReference>
<reference evidence="3 4" key="1">
    <citation type="submission" date="2021-05" db="EMBL/GenBank/DDBJ databases">
        <title>A Polyphasic approach of four new species of the genus Ohtaekwangia: Ohtaekwangia histidinii sp. nov., Ohtaekwangia cretensis sp. nov., Ohtaekwangia indiensis sp. nov., Ohtaekwangia reichenbachii sp. nov. from diverse environment.</title>
        <authorList>
            <person name="Octaviana S."/>
        </authorList>
    </citation>
    <scope>NUCLEOTIDE SEQUENCE [LARGE SCALE GENOMIC DNA]</scope>
    <source>
        <strain evidence="3 4">PWU5</strain>
    </source>
</reference>
<dbReference type="AlphaFoldDB" id="A0AAP2E2Q8"/>
<evidence type="ECO:0000259" key="2">
    <source>
        <dbReference type="Pfam" id="PF13785"/>
    </source>
</evidence>
<sequence length="419" mass="48174">MSGTNNIISCPACNTSHTLRGKALTRALTCKNCGVYFRTGSWNKEQEKFQLSYTFEPVLPIGAKGEIEGFVYEVMGVVIKTERKYKYSWREYLIFNRHRGYAFLSEYDGHWNMVWPVESDPRASLFPGGFYEGEQRFHLYQKYSADVVYARGEFFFDVVDMTASTQNEEYINPPYFFALESSDDSMLWCKGEYFKRQEIADIFSVPLNKMPRSAGLGYTQPVTGSFSISSLVISLIVLIAAALVIQSMISTRSADENVFQRGFAFADFKDQKFVATEPFHLKGGPQSIQINIHVPVDNDWFFSEFALVNETTGEEYNFTKEIEYYHGYDYEDEIHWSEGGTTAEAYISRLPEGAYHVNIYPEFGTTVTGFDMVIWRDVPSRLNLLWVVIGLAIFPVIYIIWAKAREKGRWADSDYSPYE</sequence>
<evidence type="ECO:0000256" key="1">
    <source>
        <dbReference type="SAM" id="Phobius"/>
    </source>
</evidence>
<evidence type="ECO:0000313" key="4">
    <source>
        <dbReference type="Proteomes" id="UP001319080"/>
    </source>
</evidence>
<keyword evidence="1" id="KW-0812">Transmembrane</keyword>
<comment type="caution">
    <text evidence="3">The sequence shown here is derived from an EMBL/GenBank/DDBJ whole genome shotgun (WGS) entry which is preliminary data.</text>
</comment>
<protein>
    <submittedName>
        <fullName evidence="3">DUF4178 domain-containing protein</fullName>
    </submittedName>
</protein>
<organism evidence="3 4">
    <name type="scientific">Dawidia cretensis</name>
    <dbReference type="NCBI Taxonomy" id="2782350"/>
    <lineage>
        <taxon>Bacteria</taxon>
        <taxon>Pseudomonadati</taxon>
        <taxon>Bacteroidota</taxon>
        <taxon>Cytophagia</taxon>
        <taxon>Cytophagales</taxon>
        <taxon>Chryseotaleaceae</taxon>
        <taxon>Dawidia</taxon>
    </lineage>
</organism>
<dbReference type="InterPro" id="IPR025235">
    <property type="entry name" value="DUF4178"/>
</dbReference>
<evidence type="ECO:0000313" key="3">
    <source>
        <dbReference type="EMBL" id="MBT1711901.1"/>
    </source>
</evidence>
<keyword evidence="1" id="KW-1133">Transmembrane helix</keyword>
<proteinExistence type="predicted"/>
<feature type="domain" description="DUF4178" evidence="2">
    <location>
        <begin position="61"/>
        <end position="194"/>
    </location>
</feature>
<keyword evidence="1" id="KW-0472">Membrane</keyword>
<feature type="transmembrane region" description="Helical" evidence="1">
    <location>
        <begin position="226"/>
        <end position="245"/>
    </location>
</feature>